<dbReference type="GO" id="GO:0003810">
    <property type="term" value="F:protein-glutamine gamma-glutamyltransferase activity"/>
    <property type="evidence" value="ECO:0007669"/>
    <property type="project" value="UniProtKB-EC"/>
</dbReference>
<evidence type="ECO:0000256" key="7">
    <source>
        <dbReference type="ARBA" id="ARBA00024222"/>
    </source>
</evidence>
<dbReference type="GO" id="GO:0046872">
    <property type="term" value="F:metal ion binding"/>
    <property type="evidence" value="ECO:0007669"/>
    <property type="project" value="UniProtKB-KW"/>
</dbReference>
<dbReference type="InterPro" id="IPR050779">
    <property type="entry name" value="Transglutaminase"/>
</dbReference>
<dbReference type="InterPro" id="IPR014756">
    <property type="entry name" value="Ig_E-set"/>
</dbReference>
<dbReference type="Gene3D" id="3.90.260.10">
    <property type="entry name" value="Transglutaminase-like"/>
    <property type="match status" value="1"/>
</dbReference>
<dbReference type="InterPro" id="IPR036238">
    <property type="entry name" value="Transglutaminase_C_sf"/>
</dbReference>
<dbReference type="PANTHER" id="PTHR11590:SF36">
    <property type="entry name" value="PROTEIN-GLUTAMINE GAMMA-GLUTAMYLTRANSFERASE E"/>
    <property type="match status" value="1"/>
</dbReference>
<dbReference type="FunFam" id="3.90.260.10:FF:000001">
    <property type="entry name" value="Protein-glutamine gamma-glutamyltransferase 2"/>
    <property type="match status" value="1"/>
</dbReference>
<keyword evidence="11" id="KW-1185">Reference proteome</keyword>
<dbReference type="Pfam" id="PF00927">
    <property type="entry name" value="Transglut_C"/>
    <property type="match status" value="2"/>
</dbReference>
<evidence type="ECO:0000256" key="2">
    <source>
        <dbReference type="ARBA" id="ARBA00005968"/>
    </source>
</evidence>
<evidence type="ECO:0000256" key="1">
    <source>
        <dbReference type="ARBA" id="ARBA00001913"/>
    </source>
</evidence>
<dbReference type="Pfam" id="PF00868">
    <property type="entry name" value="Transglut_N"/>
    <property type="match status" value="1"/>
</dbReference>
<dbReference type="InterPro" id="IPR023608">
    <property type="entry name" value="Transglutaminase_animal"/>
</dbReference>
<evidence type="ECO:0000259" key="9">
    <source>
        <dbReference type="SMART" id="SM00460"/>
    </source>
</evidence>
<name>A0A8J6K3H3_ELECQ</name>
<keyword evidence="6" id="KW-0012">Acyltransferase</keyword>
<dbReference type="InterPro" id="IPR008958">
    <property type="entry name" value="Transglutaminase_C"/>
</dbReference>
<dbReference type="SUPFAM" id="SSF49309">
    <property type="entry name" value="Transglutaminase, two C-terminal domains"/>
    <property type="match status" value="2"/>
</dbReference>
<evidence type="ECO:0000256" key="3">
    <source>
        <dbReference type="ARBA" id="ARBA00022679"/>
    </source>
</evidence>
<dbReference type="InterPro" id="IPR002931">
    <property type="entry name" value="Transglutaminase-like"/>
</dbReference>
<protein>
    <recommendedName>
        <fullName evidence="7">protein-glutamine gamma-glutamyltransferase</fullName>
        <ecNumber evidence="7">2.3.2.13</ecNumber>
    </recommendedName>
</protein>
<feature type="active site" evidence="8">
    <location>
        <position position="276"/>
    </location>
</feature>
<dbReference type="EMBL" id="WNTK01000013">
    <property type="protein sequence ID" value="KAG9473944.1"/>
    <property type="molecule type" value="Genomic_DNA"/>
</dbReference>
<keyword evidence="3" id="KW-0808">Transferase</keyword>
<evidence type="ECO:0000313" key="11">
    <source>
        <dbReference type="Proteomes" id="UP000770717"/>
    </source>
</evidence>
<dbReference type="PIRSF" id="PIRSF000459">
    <property type="entry name" value="TGM_EBP42"/>
    <property type="match status" value="1"/>
</dbReference>
<dbReference type="PANTHER" id="PTHR11590">
    <property type="entry name" value="PROTEIN-GLUTAMINE GAMMA-GLUTAMYLTRANSFERASE"/>
    <property type="match status" value="1"/>
</dbReference>
<feature type="domain" description="Transglutaminase-like" evidence="9">
    <location>
        <begin position="268"/>
        <end position="361"/>
    </location>
</feature>
<dbReference type="SUPFAM" id="SSF54001">
    <property type="entry name" value="Cysteine proteinases"/>
    <property type="match status" value="1"/>
</dbReference>
<proteinExistence type="inferred from homology"/>
<reference evidence="10" key="1">
    <citation type="thesis" date="2020" institute="ProQuest LLC" country="789 East Eisenhower Parkway, Ann Arbor, MI, USA">
        <title>Comparative Genomics and Chromosome Evolution.</title>
        <authorList>
            <person name="Mudd A.B."/>
        </authorList>
    </citation>
    <scope>NUCLEOTIDE SEQUENCE</scope>
    <source>
        <strain evidence="10">HN-11 Male</strain>
        <tissue evidence="10">Kidney and liver</tissue>
    </source>
</reference>
<evidence type="ECO:0000313" key="10">
    <source>
        <dbReference type="EMBL" id="KAG9473944.1"/>
    </source>
</evidence>
<evidence type="ECO:0000256" key="8">
    <source>
        <dbReference type="PIRSR" id="PIRSR000459-1"/>
    </source>
</evidence>
<comment type="similarity">
    <text evidence="2">Belongs to the transglutaminase superfamily. Transglutaminase family.</text>
</comment>
<dbReference type="Proteomes" id="UP000770717">
    <property type="component" value="Unassembled WGS sequence"/>
</dbReference>
<dbReference type="InterPro" id="IPR001102">
    <property type="entry name" value="Transglutaminase_N"/>
</dbReference>
<dbReference type="InterPro" id="IPR038765">
    <property type="entry name" value="Papain-like_cys_pep_sf"/>
</dbReference>
<gene>
    <name evidence="10" type="ORF">GDO78_004314</name>
</gene>
<dbReference type="FunFam" id="2.60.40.10:FF:000090">
    <property type="entry name" value="Protein-glutamine gamma-glutamyltransferase 2"/>
    <property type="match status" value="1"/>
</dbReference>
<dbReference type="SUPFAM" id="SSF81296">
    <property type="entry name" value="E set domains"/>
    <property type="match status" value="1"/>
</dbReference>
<accession>A0A8J6K3H3</accession>
<feature type="active site" evidence="8">
    <location>
        <position position="335"/>
    </location>
</feature>
<organism evidence="10 11">
    <name type="scientific">Eleutherodactylus coqui</name>
    <name type="common">Puerto Rican coqui</name>
    <dbReference type="NCBI Taxonomy" id="57060"/>
    <lineage>
        <taxon>Eukaryota</taxon>
        <taxon>Metazoa</taxon>
        <taxon>Chordata</taxon>
        <taxon>Craniata</taxon>
        <taxon>Vertebrata</taxon>
        <taxon>Euteleostomi</taxon>
        <taxon>Amphibia</taxon>
        <taxon>Batrachia</taxon>
        <taxon>Anura</taxon>
        <taxon>Neobatrachia</taxon>
        <taxon>Hyloidea</taxon>
        <taxon>Eleutherodactylidae</taxon>
        <taxon>Eleutherodactylinae</taxon>
        <taxon>Eleutherodactylus</taxon>
        <taxon>Eleutherodactylus</taxon>
    </lineage>
</organism>
<evidence type="ECO:0000256" key="5">
    <source>
        <dbReference type="ARBA" id="ARBA00022837"/>
    </source>
</evidence>
<keyword evidence="5" id="KW-0106">Calcium</keyword>
<feature type="active site" evidence="8">
    <location>
        <position position="358"/>
    </location>
</feature>
<sequence length="691" mass="76003">MAAGLEMTGVDLQRAANSNAHRTMYYETTNSNDVIARRGQDIKMIFSFNKPVRPADSLTIIVETGPKPSTTNNSKATMVVSNSGSKTAWSAARGSSSGNSVPVTLYIPVTAIVGDYKMTLKTTSGGKNLSFNVGRLYVLCNAWATDDQVYMANEAQRQEYVLNDTGTYWFGGRDNFSSSAWAFGQFDKGILDACCTMLTKSSVHASNVSKDISYRSDSLHLARALSAMVNSNDDKGVIVGNWSGNYKGGVVPTQWNGSAAILRQWMKSGPVKFGQCWVYGGVLCTALRCLGIPARMITNFESAHDTDGNLVIDTYYLTDGSRDTSRTNDSVWNFHVWNEMWSIRPDIGSSYNGWQVVDATPQELSGGIFCLGPCAQKAVKEGEVTMKYDTQFVYAEVNAVCKDWMVTDQGTRLLRSRPAAVGWNTSTKAVGSDARVDVTNEYKYPEGSAKEDETYKKALDRLGLAQPTAFSMAVREIPPQFSAAFKYAETQVGQDLHMELVLQSTADDDISVTVNSIVNSVIYTNAKYKEILTETQSVTLGAKEEKSIPIKVTYNMYKDNMSPDNMIDFQALCEDDINRKLMVNKVVKLENLPLIIKNTEQAKVHTETSLEVIFTNTLNQDVTDCILQVDGSGLLNESLIIKEKTIKHGQSHTFKVKINPKRDGERCIIADLSATGIPSVKAYLSIPVAPE</sequence>
<dbReference type="Gene3D" id="2.60.40.10">
    <property type="entry name" value="Immunoglobulins"/>
    <property type="match status" value="3"/>
</dbReference>
<dbReference type="SMART" id="SM00460">
    <property type="entry name" value="TGc"/>
    <property type="match status" value="1"/>
</dbReference>
<dbReference type="OrthoDB" id="437511at2759"/>
<dbReference type="InterPro" id="IPR036985">
    <property type="entry name" value="Transglutaminase-like_sf"/>
</dbReference>
<evidence type="ECO:0000256" key="6">
    <source>
        <dbReference type="ARBA" id="ARBA00023315"/>
    </source>
</evidence>
<comment type="caution">
    <text evidence="10">The sequence shown here is derived from an EMBL/GenBank/DDBJ whole genome shotgun (WGS) entry which is preliminary data.</text>
</comment>
<comment type="cofactor">
    <cofactor evidence="1">
        <name>Ca(2+)</name>
        <dbReference type="ChEBI" id="CHEBI:29108"/>
    </cofactor>
</comment>
<dbReference type="Pfam" id="PF01841">
    <property type="entry name" value="Transglut_core"/>
    <property type="match status" value="1"/>
</dbReference>
<evidence type="ECO:0000256" key="4">
    <source>
        <dbReference type="ARBA" id="ARBA00022723"/>
    </source>
</evidence>
<dbReference type="EC" id="2.3.2.13" evidence="7"/>
<keyword evidence="4" id="KW-0479">Metal-binding</keyword>
<dbReference type="AlphaFoldDB" id="A0A8J6K3H3"/>
<dbReference type="InterPro" id="IPR013783">
    <property type="entry name" value="Ig-like_fold"/>
</dbReference>